<proteinExistence type="predicted"/>
<dbReference type="RefSeq" id="WP_043964802.1">
    <property type="nucleotide sequence ID" value="NZ_JXTH01000009.1"/>
</dbReference>
<dbReference type="Proteomes" id="UP000032102">
    <property type="component" value="Unassembled WGS sequence"/>
</dbReference>
<feature type="coiled-coil region" evidence="1">
    <location>
        <begin position="37"/>
        <end position="99"/>
    </location>
</feature>
<protein>
    <submittedName>
        <fullName evidence="2">Septation ring formation regulator EzrA</fullName>
    </submittedName>
</protein>
<gene>
    <name evidence="2" type="ORF">LH47_00711</name>
</gene>
<sequence>MEAILREILGKLTSIESHFFQFQQEVRERFAQIDGRFAQIDKRFAKMESRLAALEQEMKETNERISRLEKEMCDVKKRLEHVETQLGDVKETVHRLEIQLANDVGTLLENIYKKIDEKGFEIYALNKRSLRVEASIEQLQSQV</sequence>
<keyword evidence="3" id="KW-1185">Reference proteome</keyword>
<evidence type="ECO:0000313" key="2">
    <source>
        <dbReference type="EMBL" id="KIQ95164.1"/>
    </source>
</evidence>
<dbReference type="AlphaFoldDB" id="A0A0D0R0B5"/>
<evidence type="ECO:0000313" key="3">
    <source>
        <dbReference type="Proteomes" id="UP000032102"/>
    </source>
</evidence>
<keyword evidence="1" id="KW-0175">Coiled coil</keyword>
<dbReference type="EMBL" id="JXTH01000009">
    <property type="protein sequence ID" value="KIQ95164.1"/>
    <property type="molecule type" value="Genomic_DNA"/>
</dbReference>
<dbReference type="PATRIC" id="fig|404937.3.peg.730"/>
<reference evidence="2 3" key="1">
    <citation type="submission" date="2015-01" db="EMBL/GenBank/DDBJ databases">
        <title>Draft genome of Anoxybacillus thermarum strain AF/04.</title>
        <authorList>
            <person name="Poli A."/>
            <person name="Nicolaus B."/>
            <person name="Chan K.-G."/>
            <person name="Kahar U.M."/>
            <person name="Yaakob A.S."/>
            <person name="Chan C.S."/>
            <person name="Goh K.M."/>
        </authorList>
    </citation>
    <scope>NUCLEOTIDE SEQUENCE [LARGE SCALE GENOMIC DNA]</scope>
    <source>
        <strain evidence="2 3">AF/04</strain>
    </source>
</reference>
<comment type="caution">
    <text evidence="2">The sequence shown here is derived from an EMBL/GenBank/DDBJ whole genome shotgun (WGS) entry which is preliminary data.</text>
</comment>
<dbReference type="SUPFAM" id="SSF57997">
    <property type="entry name" value="Tropomyosin"/>
    <property type="match status" value="1"/>
</dbReference>
<dbReference type="Gene3D" id="3.90.20.10">
    <property type="match status" value="2"/>
</dbReference>
<organism evidence="2 3">
    <name type="scientific">Anoxybacillus thermarum</name>
    <dbReference type="NCBI Taxonomy" id="404937"/>
    <lineage>
        <taxon>Bacteria</taxon>
        <taxon>Bacillati</taxon>
        <taxon>Bacillota</taxon>
        <taxon>Bacilli</taxon>
        <taxon>Bacillales</taxon>
        <taxon>Anoxybacillaceae</taxon>
        <taxon>Anoxybacillus</taxon>
    </lineage>
</organism>
<name>A0A0D0R0B5_9BACL</name>
<accession>A0A0D0R0B5</accession>
<evidence type="ECO:0000256" key="1">
    <source>
        <dbReference type="SAM" id="Coils"/>
    </source>
</evidence>